<evidence type="ECO:0000313" key="19">
    <source>
        <dbReference type="EMBL" id="KAF4121244.1"/>
    </source>
</evidence>
<dbReference type="Gene3D" id="3.40.1190.20">
    <property type="match status" value="1"/>
</dbReference>
<evidence type="ECO:0000256" key="16">
    <source>
        <dbReference type="ARBA" id="ARBA00061146"/>
    </source>
</evidence>
<dbReference type="NCBIfam" id="TIGR00693">
    <property type="entry name" value="thiE"/>
    <property type="match status" value="1"/>
</dbReference>
<dbReference type="GeneID" id="55968436"/>
<name>A0A9P4YUG9_9HYPO</name>
<gene>
    <name evidence="19" type="ORF">GMORB2_2206</name>
</gene>
<comment type="catalytic activity">
    <reaction evidence="1">
        <text>5-(2-hydroxyethyl)-4-methylthiazole + ATP = 4-methyl-5-(2-phosphooxyethyl)-thiazole + ADP + H(+)</text>
        <dbReference type="Rhea" id="RHEA:24212"/>
        <dbReference type="ChEBI" id="CHEBI:15378"/>
        <dbReference type="ChEBI" id="CHEBI:17957"/>
        <dbReference type="ChEBI" id="CHEBI:30616"/>
        <dbReference type="ChEBI" id="CHEBI:58296"/>
        <dbReference type="ChEBI" id="CHEBI:456216"/>
        <dbReference type="EC" id="2.7.1.50"/>
    </reaction>
</comment>
<evidence type="ECO:0000313" key="20">
    <source>
        <dbReference type="Proteomes" id="UP000749293"/>
    </source>
</evidence>
<comment type="pathway">
    <text evidence="4">Cofactor biosynthesis; thiamine diphosphate biosynthesis; 4-methyl-5-(2-phosphoethyl)-thiazole from 5-(2-hydroxyethyl)-4-methylthiazole: step 1/1.</text>
</comment>
<comment type="similarity">
    <text evidence="16">In the C-terminal section; belongs to the Thz kinase family.</text>
</comment>
<dbReference type="SUPFAM" id="SSF53613">
    <property type="entry name" value="Ribokinase-like"/>
    <property type="match status" value="1"/>
</dbReference>
<evidence type="ECO:0000256" key="9">
    <source>
        <dbReference type="ARBA" id="ARBA00022777"/>
    </source>
</evidence>
<dbReference type="Pfam" id="PF02110">
    <property type="entry name" value="HK"/>
    <property type="match status" value="2"/>
</dbReference>
<evidence type="ECO:0000256" key="8">
    <source>
        <dbReference type="ARBA" id="ARBA00022741"/>
    </source>
</evidence>
<keyword evidence="7" id="KW-0479">Metal-binding</keyword>
<evidence type="ECO:0000256" key="2">
    <source>
        <dbReference type="ARBA" id="ARBA00001946"/>
    </source>
</evidence>
<comment type="catalytic activity">
    <reaction evidence="15">
        <text>2-[(2R,5Z)-2-carboxy-4-methylthiazol-5(2H)-ylidene]ethyl phosphate + 4-amino-2-methyl-5-(diphosphooxymethyl)pyrimidine + 2 H(+) = thiamine phosphate + CO2 + diphosphate</text>
        <dbReference type="Rhea" id="RHEA:47844"/>
        <dbReference type="ChEBI" id="CHEBI:15378"/>
        <dbReference type="ChEBI" id="CHEBI:16526"/>
        <dbReference type="ChEBI" id="CHEBI:33019"/>
        <dbReference type="ChEBI" id="CHEBI:37575"/>
        <dbReference type="ChEBI" id="CHEBI:57841"/>
        <dbReference type="ChEBI" id="CHEBI:62899"/>
        <dbReference type="EC" id="2.5.1.3"/>
    </reaction>
</comment>
<comment type="cofactor">
    <cofactor evidence="2">
        <name>Mg(2+)</name>
        <dbReference type="ChEBI" id="CHEBI:18420"/>
    </cofactor>
</comment>
<dbReference type="InterPro" id="IPR013785">
    <property type="entry name" value="Aldolase_TIM"/>
</dbReference>
<keyword evidence="8" id="KW-0547">Nucleotide-binding</keyword>
<comment type="pathway">
    <text evidence="5">Cofactor biosynthesis; thiamine diphosphate biosynthesis; thiamine phosphate from 4-amino-2-methyl-5-diphosphomethylpyrimidine and 4-methyl-5-(2-phosphoethyl)-thiazole: step 1/1.</text>
</comment>
<dbReference type="Gene3D" id="3.20.20.70">
    <property type="entry name" value="Aldolase class I"/>
    <property type="match status" value="1"/>
</dbReference>
<evidence type="ECO:0000256" key="12">
    <source>
        <dbReference type="ARBA" id="ARBA00022977"/>
    </source>
</evidence>
<dbReference type="InterPro" id="IPR034291">
    <property type="entry name" value="TMP_synthase"/>
</dbReference>
<dbReference type="PANTHER" id="PTHR20857">
    <property type="entry name" value="THIAMINE-PHOSPHATE PYROPHOSPHORYLASE"/>
    <property type="match status" value="1"/>
</dbReference>
<keyword evidence="20" id="KW-1185">Reference proteome</keyword>
<dbReference type="GO" id="GO:0005524">
    <property type="term" value="F:ATP binding"/>
    <property type="evidence" value="ECO:0007669"/>
    <property type="project" value="UniProtKB-KW"/>
</dbReference>
<dbReference type="InterPro" id="IPR000417">
    <property type="entry name" value="Hyethyz_kinase"/>
</dbReference>
<evidence type="ECO:0000256" key="15">
    <source>
        <dbReference type="ARBA" id="ARBA00047883"/>
    </source>
</evidence>
<evidence type="ECO:0000256" key="6">
    <source>
        <dbReference type="ARBA" id="ARBA00022679"/>
    </source>
</evidence>
<dbReference type="EMBL" id="JAANYQ010000013">
    <property type="protein sequence ID" value="KAF4121244.1"/>
    <property type="molecule type" value="Genomic_DNA"/>
</dbReference>
<comment type="catalytic activity">
    <reaction evidence="13">
        <text>4-methyl-5-(2-phosphooxyethyl)-thiazole + 4-amino-2-methyl-5-(diphosphooxymethyl)pyrimidine + H(+) = thiamine phosphate + diphosphate</text>
        <dbReference type="Rhea" id="RHEA:22328"/>
        <dbReference type="ChEBI" id="CHEBI:15378"/>
        <dbReference type="ChEBI" id="CHEBI:33019"/>
        <dbReference type="ChEBI" id="CHEBI:37575"/>
        <dbReference type="ChEBI" id="CHEBI:57841"/>
        <dbReference type="ChEBI" id="CHEBI:58296"/>
        <dbReference type="EC" id="2.5.1.3"/>
    </reaction>
</comment>
<evidence type="ECO:0000256" key="5">
    <source>
        <dbReference type="ARBA" id="ARBA00005165"/>
    </source>
</evidence>
<evidence type="ECO:0000259" key="18">
    <source>
        <dbReference type="Pfam" id="PF02581"/>
    </source>
</evidence>
<feature type="domain" description="Thiamine phosphate synthase/TenI" evidence="18">
    <location>
        <begin position="10"/>
        <end position="205"/>
    </location>
</feature>
<dbReference type="HAMAP" id="MF_00228">
    <property type="entry name" value="Thz_kinase"/>
    <property type="match status" value="1"/>
</dbReference>
<evidence type="ECO:0000256" key="4">
    <source>
        <dbReference type="ARBA" id="ARBA00004868"/>
    </source>
</evidence>
<protein>
    <submittedName>
        <fullName evidence="19">Thiamine-phosphate diphosphorylase / hydroxyethylthiazole kinase</fullName>
    </submittedName>
</protein>
<evidence type="ECO:0000256" key="13">
    <source>
        <dbReference type="ARBA" id="ARBA00047334"/>
    </source>
</evidence>
<organism evidence="19 20">
    <name type="scientific">Geosmithia morbida</name>
    <dbReference type="NCBI Taxonomy" id="1094350"/>
    <lineage>
        <taxon>Eukaryota</taxon>
        <taxon>Fungi</taxon>
        <taxon>Dikarya</taxon>
        <taxon>Ascomycota</taxon>
        <taxon>Pezizomycotina</taxon>
        <taxon>Sordariomycetes</taxon>
        <taxon>Hypocreomycetidae</taxon>
        <taxon>Hypocreales</taxon>
        <taxon>Bionectriaceae</taxon>
        <taxon>Geosmithia</taxon>
    </lineage>
</organism>
<evidence type="ECO:0000256" key="10">
    <source>
        <dbReference type="ARBA" id="ARBA00022840"/>
    </source>
</evidence>
<dbReference type="PRINTS" id="PR01099">
    <property type="entry name" value="HYETHTZKNASE"/>
</dbReference>
<evidence type="ECO:0000256" key="1">
    <source>
        <dbReference type="ARBA" id="ARBA00001771"/>
    </source>
</evidence>
<dbReference type="GO" id="GO:0009228">
    <property type="term" value="P:thiamine biosynthetic process"/>
    <property type="evidence" value="ECO:0007669"/>
    <property type="project" value="UniProtKB-KW"/>
</dbReference>
<evidence type="ECO:0000256" key="14">
    <source>
        <dbReference type="ARBA" id="ARBA00047851"/>
    </source>
</evidence>
<dbReference type="RefSeq" id="XP_035319896.1">
    <property type="nucleotide sequence ID" value="XM_035464186.1"/>
</dbReference>
<dbReference type="SUPFAM" id="SSF51391">
    <property type="entry name" value="Thiamin phosphate synthase"/>
    <property type="match status" value="1"/>
</dbReference>
<dbReference type="FunFam" id="3.20.20.70:FF:000104">
    <property type="entry name" value="Thiamine biosynthetic bifunctional enzyme"/>
    <property type="match status" value="1"/>
</dbReference>
<evidence type="ECO:0000256" key="17">
    <source>
        <dbReference type="ARBA" id="ARBA00061283"/>
    </source>
</evidence>
<dbReference type="GO" id="GO:0005737">
    <property type="term" value="C:cytoplasm"/>
    <property type="evidence" value="ECO:0007669"/>
    <property type="project" value="TreeGrafter"/>
</dbReference>
<dbReference type="AlphaFoldDB" id="A0A9P4YUG9"/>
<keyword evidence="11" id="KW-0460">Magnesium</keyword>
<comment type="function">
    <text evidence="3">Condenses 4-methyl-5-(beta-hydroxyethyl)thiazole monophosphate (THZ-P) and 2-methyl-4-amino-5-hydroxymethyl pyrimidine pyrophosphate (HMP-PP) to form thiamine monophosphate (TMP).</text>
</comment>
<accession>A0A9P4YUG9</accession>
<dbReference type="GO" id="GO:0004417">
    <property type="term" value="F:hydroxyethylthiazole kinase activity"/>
    <property type="evidence" value="ECO:0007669"/>
    <property type="project" value="UniProtKB-EC"/>
</dbReference>
<dbReference type="InterPro" id="IPR022998">
    <property type="entry name" value="ThiamineP_synth_TenI"/>
</dbReference>
<dbReference type="CDD" id="cd01170">
    <property type="entry name" value="THZ_kinase"/>
    <property type="match status" value="1"/>
</dbReference>
<dbReference type="GO" id="GO:0004789">
    <property type="term" value="F:thiamine-phosphate diphosphorylase activity"/>
    <property type="evidence" value="ECO:0007669"/>
    <property type="project" value="UniProtKB-EC"/>
</dbReference>
<evidence type="ECO:0000256" key="7">
    <source>
        <dbReference type="ARBA" id="ARBA00022723"/>
    </source>
</evidence>
<proteinExistence type="inferred from homology"/>
<comment type="catalytic activity">
    <reaction evidence="14">
        <text>2-(2-carboxy-4-methylthiazol-5-yl)ethyl phosphate + 4-amino-2-methyl-5-(diphosphooxymethyl)pyrimidine + 2 H(+) = thiamine phosphate + CO2 + diphosphate</text>
        <dbReference type="Rhea" id="RHEA:47848"/>
        <dbReference type="ChEBI" id="CHEBI:15378"/>
        <dbReference type="ChEBI" id="CHEBI:16526"/>
        <dbReference type="ChEBI" id="CHEBI:33019"/>
        <dbReference type="ChEBI" id="CHEBI:37575"/>
        <dbReference type="ChEBI" id="CHEBI:57841"/>
        <dbReference type="ChEBI" id="CHEBI:62890"/>
        <dbReference type="EC" id="2.5.1.3"/>
    </reaction>
</comment>
<dbReference type="PANTHER" id="PTHR20857:SF23">
    <property type="entry name" value="THIAMINE BIOSYNTHETIC BIFUNCTIONAL ENZYME"/>
    <property type="match status" value="1"/>
</dbReference>
<dbReference type="GO" id="GO:0000287">
    <property type="term" value="F:magnesium ion binding"/>
    <property type="evidence" value="ECO:0007669"/>
    <property type="project" value="InterPro"/>
</dbReference>
<evidence type="ECO:0000256" key="3">
    <source>
        <dbReference type="ARBA" id="ARBA00003814"/>
    </source>
</evidence>
<dbReference type="Proteomes" id="UP000749293">
    <property type="component" value="Unassembled WGS sequence"/>
</dbReference>
<dbReference type="Pfam" id="PF02581">
    <property type="entry name" value="TMP-TENI"/>
    <property type="match status" value="1"/>
</dbReference>
<dbReference type="InterPro" id="IPR029056">
    <property type="entry name" value="Ribokinase-like"/>
</dbReference>
<comment type="caution">
    <text evidence="19">The sequence shown here is derived from an EMBL/GenBank/DDBJ whole genome shotgun (WGS) entry which is preliminary data.</text>
</comment>
<dbReference type="InterPro" id="IPR036206">
    <property type="entry name" value="ThiamineP_synth_sf"/>
</dbReference>
<keyword evidence="12" id="KW-0784">Thiamine biosynthesis</keyword>
<sequence length="533" mass="55440">MAKPSVDYSLYLVTDSTPAILGDKDLCQVVEASLQGGVTCVQYRDKHSPRDVVVDTAKKLHDVTKRYGVPLLINDHVDVAVEVECEGVHIGQDDMEFQRAKKLLGDNKIIGVTASTVDEAKKAAAAGADYLGIGTVYATSTKKDTKSIIGPGGVSSILSALVSAGHGSIQTVCIGGVNTSNARQVMSQSVSPRKALDGIAIVSAIVAAEDPAAAARDLAGQVISAKVPDVVRAVADKTPLSHNMTNLVVQNFAANVGLAVGASPIMANYAEEAPDLAKLGGALVINMGTVTPDGLKNYARALKAYNEAGRPVLLDPVGYVLSASAPHNRKAHHITRVGVADKLAFLRAGATAVRRGAVKTLLSSGHFTVIKGNEGELLTLHGVSVTQRGVDSSSDLNLAQKAQLARDLARAHTPCVTLLTGVTDILSDGKRTIRVDNGHELLGMVTGTGCTLGTTVSAMIAAYPADTLVAAVAGTAMFGVAAEMAAVRADVRGPGTFVPAFIDELYAIRKATSDGDMRWLTMVKIRVIDVPEA</sequence>
<reference evidence="19" key="1">
    <citation type="submission" date="2020-03" db="EMBL/GenBank/DDBJ databases">
        <title>Site-based positive gene gene selection in Geosmithia morbida across the United States reveals a broad range of putative effectors and factors for local host and environmental adapation.</title>
        <authorList>
            <person name="Onufrak A."/>
            <person name="Murdoch R.W."/>
            <person name="Gazis R."/>
            <person name="Huff M."/>
            <person name="Staton M."/>
            <person name="Klingeman W."/>
            <person name="Hadziabdic D."/>
        </authorList>
    </citation>
    <scope>NUCLEOTIDE SEQUENCE</scope>
    <source>
        <strain evidence="19">1262</strain>
    </source>
</reference>
<dbReference type="CDD" id="cd00564">
    <property type="entry name" value="TMP_TenI"/>
    <property type="match status" value="1"/>
</dbReference>
<keyword evidence="10" id="KW-0067">ATP-binding</keyword>
<keyword evidence="9 19" id="KW-0418">Kinase</keyword>
<dbReference type="OrthoDB" id="4994at2759"/>
<dbReference type="HAMAP" id="MF_00097">
    <property type="entry name" value="TMP_synthase"/>
    <property type="match status" value="1"/>
</dbReference>
<keyword evidence="6" id="KW-0808">Transferase</keyword>
<evidence type="ECO:0000256" key="11">
    <source>
        <dbReference type="ARBA" id="ARBA00022842"/>
    </source>
</evidence>
<comment type="similarity">
    <text evidence="17">In the N-terminal section; belongs to the thiamine-phosphate synthase family.</text>
</comment>